<comment type="caution">
    <text evidence="2">The sequence shown here is derived from an EMBL/GenBank/DDBJ whole genome shotgun (WGS) entry which is preliminary data.</text>
</comment>
<dbReference type="Proteomes" id="UP001054837">
    <property type="component" value="Unassembled WGS sequence"/>
</dbReference>
<protein>
    <submittedName>
        <fullName evidence="2">Uncharacterized protein</fullName>
    </submittedName>
</protein>
<dbReference type="AlphaFoldDB" id="A0AAV4R0T5"/>
<evidence type="ECO:0000256" key="1">
    <source>
        <dbReference type="SAM" id="MobiDB-lite"/>
    </source>
</evidence>
<accession>A0AAV4R0T5</accession>
<organism evidence="2 3">
    <name type="scientific">Caerostris darwini</name>
    <dbReference type="NCBI Taxonomy" id="1538125"/>
    <lineage>
        <taxon>Eukaryota</taxon>
        <taxon>Metazoa</taxon>
        <taxon>Ecdysozoa</taxon>
        <taxon>Arthropoda</taxon>
        <taxon>Chelicerata</taxon>
        <taxon>Arachnida</taxon>
        <taxon>Araneae</taxon>
        <taxon>Araneomorphae</taxon>
        <taxon>Entelegynae</taxon>
        <taxon>Araneoidea</taxon>
        <taxon>Araneidae</taxon>
        <taxon>Caerostris</taxon>
    </lineage>
</organism>
<feature type="region of interest" description="Disordered" evidence="1">
    <location>
        <begin position="40"/>
        <end position="65"/>
    </location>
</feature>
<sequence length="103" mass="11225">MDGGPSERKLVDSNFVGEAKRNQKFIMTAALPLQTIETVGSRKTDTSSCKTQGSERPAGASDAWKTSRTVPGIRKFSISFPLERSIDFCLTLFPRESVPLTGS</sequence>
<name>A0AAV4R0T5_9ARAC</name>
<proteinExistence type="predicted"/>
<keyword evidence="3" id="KW-1185">Reference proteome</keyword>
<evidence type="ECO:0000313" key="2">
    <source>
        <dbReference type="EMBL" id="GIY15345.1"/>
    </source>
</evidence>
<reference evidence="2 3" key="1">
    <citation type="submission" date="2021-06" db="EMBL/GenBank/DDBJ databases">
        <title>Caerostris darwini draft genome.</title>
        <authorList>
            <person name="Kono N."/>
            <person name="Arakawa K."/>
        </authorList>
    </citation>
    <scope>NUCLEOTIDE SEQUENCE [LARGE SCALE GENOMIC DNA]</scope>
</reference>
<evidence type="ECO:0000313" key="3">
    <source>
        <dbReference type="Proteomes" id="UP001054837"/>
    </source>
</evidence>
<dbReference type="EMBL" id="BPLQ01005519">
    <property type="protein sequence ID" value="GIY15345.1"/>
    <property type="molecule type" value="Genomic_DNA"/>
</dbReference>
<gene>
    <name evidence="2" type="ORF">CDAR_13261</name>
</gene>